<gene>
    <name evidence="1" type="ORF">chiPu_0011982</name>
</gene>
<name>A0A401ST18_CHIPU</name>
<organism evidence="1 2">
    <name type="scientific">Chiloscyllium punctatum</name>
    <name type="common">Brownbanded bambooshark</name>
    <name type="synonym">Hemiscyllium punctatum</name>
    <dbReference type="NCBI Taxonomy" id="137246"/>
    <lineage>
        <taxon>Eukaryota</taxon>
        <taxon>Metazoa</taxon>
        <taxon>Chordata</taxon>
        <taxon>Craniata</taxon>
        <taxon>Vertebrata</taxon>
        <taxon>Chondrichthyes</taxon>
        <taxon>Elasmobranchii</taxon>
        <taxon>Galeomorphii</taxon>
        <taxon>Galeoidea</taxon>
        <taxon>Orectolobiformes</taxon>
        <taxon>Hemiscylliidae</taxon>
        <taxon>Chiloscyllium</taxon>
    </lineage>
</organism>
<dbReference type="Proteomes" id="UP000287033">
    <property type="component" value="Unassembled WGS sequence"/>
</dbReference>
<evidence type="ECO:0000313" key="1">
    <source>
        <dbReference type="EMBL" id="GCC33512.1"/>
    </source>
</evidence>
<reference evidence="1 2" key="1">
    <citation type="journal article" date="2018" name="Nat. Ecol. Evol.">
        <title>Shark genomes provide insights into elasmobranch evolution and the origin of vertebrates.</title>
        <authorList>
            <person name="Hara Y"/>
            <person name="Yamaguchi K"/>
            <person name="Onimaru K"/>
            <person name="Kadota M"/>
            <person name="Koyanagi M"/>
            <person name="Keeley SD"/>
            <person name="Tatsumi K"/>
            <person name="Tanaka K"/>
            <person name="Motone F"/>
            <person name="Kageyama Y"/>
            <person name="Nozu R"/>
            <person name="Adachi N"/>
            <person name="Nishimura O"/>
            <person name="Nakagawa R"/>
            <person name="Tanegashima C"/>
            <person name="Kiyatake I"/>
            <person name="Matsumoto R"/>
            <person name="Murakumo K"/>
            <person name="Nishida K"/>
            <person name="Terakita A"/>
            <person name="Kuratani S"/>
            <person name="Sato K"/>
            <person name="Hyodo S Kuraku.S."/>
        </authorList>
    </citation>
    <scope>NUCLEOTIDE SEQUENCE [LARGE SCALE GENOMIC DNA]</scope>
</reference>
<keyword evidence="2" id="KW-1185">Reference proteome</keyword>
<proteinExistence type="predicted"/>
<comment type="caution">
    <text evidence="1">The sequence shown here is derived from an EMBL/GenBank/DDBJ whole genome shotgun (WGS) entry which is preliminary data.</text>
</comment>
<accession>A0A401ST18</accession>
<protein>
    <submittedName>
        <fullName evidence="1">Uncharacterized protein</fullName>
    </submittedName>
</protein>
<dbReference type="EMBL" id="BEZZ01000523">
    <property type="protein sequence ID" value="GCC33512.1"/>
    <property type="molecule type" value="Genomic_DNA"/>
</dbReference>
<dbReference type="AlphaFoldDB" id="A0A401ST18"/>
<dbReference type="OrthoDB" id="9225563at2759"/>
<evidence type="ECO:0000313" key="2">
    <source>
        <dbReference type="Proteomes" id="UP000287033"/>
    </source>
</evidence>
<sequence>MRHIPVDMCGDTSMGGFPDNCYQQRFYNGHQEELAAQEVPTGLEYSTPECPFFDEVSLIAIDEDERKELK</sequence>